<evidence type="ECO:0000256" key="1">
    <source>
        <dbReference type="SAM" id="MobiDB-lite"/>
    </source>
</evidence>
<accession>A0ABT2HMI1</accession>
<feature type="transmembrane region" description="Helical" evidence="2">
    <location>
        <begin position="100"/>
        <end position="120"/>
    </location>
</feature>
<gene>
    <name evidence="3" type="ORF">M3B43_00895</name>
</gene>
<dbReference type="RefSeq" id="WP_260072152.1">
    <property type="nucleotide sequence ID" value="NZ_JALXMO010000001.1"/>
</dbReference>
<dbReference type="Proteomes" id="UP001205046">
    <property type="component" value="Unassembled WGS sequence"/>
</dbReference>
<sequence length="192" mass="20742">MSSEHSASRQPEEDERVLPPVEPGFDGEPESAELTPRNRGIGMLIITAYGIFAVSSFARALYQILTDFETARVAYLLSGFAAGVYILATLALARTSARAWVVALVAVLVEMAGVLGVGLWTFLDPELFNRATVWSHFGEGYGYIPLILPFIGLFWLLRHRPGTVRNSSAKNSAVKNSASAQAGRPPQSTDSA</sequence>
<comment type="caution">
    <text evidence="3">The sequence shown here is derived from an EMBL/GenBank/DDBJ whole genome shotgun (WGS) entry which is preliminary data.</text>
</comment>
<keyword evidence="2" id="KW-0812">Transmembrane</keyword>
<feature type="region of interest" description="Disordered" evidence="1">
    <location>
        <begin position="165"/>
        <end position="192"/>
    </location>
</feature>
<feature type="region of interest" description="Disordered" evidence="1">
    <location>
        <begin position="1"/>
        <end position="34"/>
    </location>
</feature>
<evidence type="ECO:0000256" key="2">
    <source>
        <dbReference type="SAM" id="Phobius"/>
    </source>
</evidence>
<evidence type="ECO:0008006" key="5">
    <source>
        <dbReference type="Google" id="ProtNLM"/>
    </source>
</evidence>
<feature type="transmembrane region" description="Helical" evidence="2">
    <location>
        <begin position="41"/>
        <end position="62"/>
    </location>
</feature>
<evidence type="ECO:0000313" key="3">
    <source>
        <dbReference type="EMBL" id="MCT1605896.1"/>
    </source>
</evidence>
<feature type="compositionally biased region" description="Basic and acidic residues" evidence="1">
    <location>
        <begin position="1"/>
        <end position="11"/>
    </location>
</feature>
<feature type="transmembrane region" description="Helical" evidence="2">
    <location>
        <begin position="74"/>
        <end position="93"/>
    </location>
</feature>
<dbReference type="EMBL" id="JALXMO010000001">
    <property type="protein sequence ID" value="MCT1605896.1"/>
    <property type="molecule type" value="Genomic_DNA"/>
</dbReference>
<feature type="compositionally biased region" description="Low complexity" evidence="1">
    <location>
        <begin position="166"/>
        <end position="182"/>
    </location>
</feature>
<protein>
    <recommendedName>
        <fullName evidence="5">Integral membrane protein</fullName>
    </recommendedName>
</protein>
<keyword evidence="2" id="KW-1133">Transmembrane helix</keyword>
<organism evidence="3 4">
    <name type="scientific">Nesterenkonia massiliensis</name>
    <dbReference type="NCBI Taxonomy" id="1232429"/>
    <lineage>
        <taxon>Bacteria</taxon>
        <taxon>Bacillati</taxon>
        <taxon>Actinomycetota</taxon>
        <taxon>Actinomycetes</taxon>
        <taxon>Micrococcales</taxon>
        <taxon>Micrococcaceae</taxon>
        <taxon>Nesterenkonia</taxon>
    </lineage>
</organism>
<keyword evidence="4" id="KW-1185">Reference proteome</keyword>
<name>A0ABT2HMI1_9MICC</name>
<proteinExistence type="predicted"/>
<keyword evidence="2" id="KW-0472">Membrane</keyword>
<reference evidence="3 4" key="1">
    <citation type="submission" date="2022-04" db="EMBL/GenBank/DDBJ databases">
        <title>Human microbiome associated bacterial genomes.</title>
        <authorList>
            <person name="Sandstrom S."/>
            <person name="Salamzade R."/>
            <person name="Kalan L.R."/>
        </authorList>
    </citation>
    <scope>NUCLEOTIDE SEQUENCE [LARGE SCALE GENOMIC DNA]</scope>
    <source>
        <strain evidence="4">p3-SID767</strain>
    </source>
</reference>
<feature type="transmembrane region" description="Helical" evidence="2">
    <location>
        <begin position="140"/>
        <end position="157"/>
    </location>
</feature>
<evidence type="ECO:0000313" key="4">
    <source>
        <dbReference type="Proteomes" id="UP001205046"/>
    </source>
</evidence>